<organism evidence="2 3">
    <name type="scientific">Ligilactobacillus salivarius</name>
    <dbReference type="NCBI Taxonomy" id="1624"/>
    <lineage>
        <taxon>Bacteria</taxon>
        <taxon>Bacillati</taxon>
        <taxon>Bacillota</taxon>
        <taxon>Bacilli</taxon>
        <taxon>Lactobacillales</taxon>
        <taxon>Lactobacillaceae</taxon>
        <taxon>Ligilactobacillus</taxon>
    </lineage>
</organism>
<dbReference type="AlphaFoldDB" id="A0A7X2MGZ8"/>
<dbReference type="PANTHER" id="PTHR33451:SF6">
    <property type="entry name" value="NA(+)_H(+) ANTIPORTER NHAC"/>
    <property type="match status" value="1"/>
</dbReference>
<feature type="transmembrane region" description="Helical" evidence="1">
    <location>
        <begin position="40"/>
        <end position="58"/>
    </location>
</feature>
<evidence type="ECO:0000313" key="3">
    <source>
        <dbReference type="Proteomes" id="UP000467635"/>
    </source>
</evidence>
<keyword evidence="1" id="KW-0472">Membrane</keyword>
<dbReference type="PANTHER" id="PTHR33451">
    <property type="entry name" value="MALATE-2H(+)/NA(+)-LACTATE ANTIPORTER"/>
    <property type="match status" value="1"/>
</dbReference>
<feature type="transmembrane region" description="Helical" evidence="1">
    <location>
        <begin position="79"/>
        <end position="106"/>
    </location>
</feature>
<proteinExistence type="predicted"/>
<feature type="non-terminal residue" evidence="2">
    <location>
        <position position="149"/>
    </location>
</feature>
<protein>
    <submittedName>
        <fullName evidence="2">Sodium:proton antiporter</fullName>
    </submittedName>
</protein>
<keyword evidence="1" id="KW-1133">Transmembrane helix</keyword>
<dbReference type="Proteomes" id="UP000467635">
    <property type="component" value="Unassembled WGS sequence"/>
</dbReference>
<comment type="caution">
    <text evidence="2">The sequence shown here is derived from an EMBL/GenBank/DDBJ whole genome shotgun (WGS) entry which is preliminary data.</text>
</comment>
<sequence>MKKLIKKSEPILGLGESIIVLAIILGILGFLIIGQHQEPQAPLLIAFVVLMVYGRLRGFTWDTIIDGMRTGLRAGVDPLVIFLTIGVLIATWIFSGTIPTVMFWGFKIISIQFFLPTVFLVCTLVGIACGSSFTSVSTMGIAFIGIGTT</sequence>
<feature type="transmembrane region" description="Helical" evidence="1">
    <location>
        <begin position="118"/>
        <end position="146"/>
    </location>
</feature>
<name>A0A7X2MGZ8_9LACO</name>
<reference evidence="2 3" key="1">
    <citation type="submission" date="2019-11" db="EMBL/GenBank/DDBJ databases">
        <title>Draft Genome Sequence of Plant Growth-Promoting Rhizosphere-Associated Bacteria.</title>
        <authorList>
            <person name="Vasilyev I.Y."/>
            <person name="Radchenko V."/>
            <person name="Ilnitskaya E.V."/>
        </authorList>
    </citation>
    <scope>NUCLEOTIDE SEQUENCE [LARGE SCALE GENOMIC DNA]</scope>
    <source>
        <strain evidence="2 3">VRA_01-1sq_f</strain>
    </source>
</reference>
<dbReference type="InterPro" id="IPR052180">
    <property type="entry name" value="NhaC_Na-H+_Antiporter"/>
</dbReference>
<feature type="transmembrane region" description="Helical" evidence="1">
    <location>
        <begin position="12"/>
        <end position="34"/>
    </location>
</feature>
<evidence type="ECO:0000256" key="1">
    <source>
        <dbReference type="SAM" id="Phobius"/>
    </source>
</evidence>
<keyword evidence="1" id="KW-0812">Transmembrane</keyword>
<gene>
    <name evidence="2" type="ORF">GKC33_11270</name>
</gene>
<evidence type="ECO:0000313" key="2">
    <source>
        <dbReference type="EMBL" id="MSE09243.1"/>
    </source>
</evidence>
<dbReference type="EMBL" id="WKKX01000710">
    <property type="protein sequence ID" value="MSE09243.1"/>
    <property type="molecule type" value="Genomic_DNA"/>
</dbReference>
<accession>A0A7X2MGZ8</accession>